<evidence type="ECO:0000256" key="1">
    <source>
        <dbReference type="SAM" id="Phobius"/>
    </source>
</evidence>
<accession>A0A1F5FJP5</accession>
<feature type="domain" description="LysM" evidence="2">
    <location>
        <begin position="151"/>
        <end position="201"/>
    </location>
</feature>
<evidence type="ECO:0000313" key="4">
    <source>
        <dbReference type="Proteomes" id="UP000176682"/>
    </source>
</evidence>
<dbReference type="SUPFAM" id="SSF54106">
    <property type="entry name" value="LysM domain"/>
    <property type="match status" value="2"/>
</dbReference>
<dbReference type="InterPro" id="IPR052196">
    <property type="entry name" value="Bact_Kbp"/>
</dbReference>
<evidence type="ECO:0000259" key="2">
    <source>
        <dbReference type="PROSITE" id="PS51782"/>
    </source>
</evidence>
<keyword evidence="1" id="KW-0472">Membrane</keyword>
<dbReference type="PANTHER" id="PTHR34700:SF4">
    <property type="entry name" value="PHAGE-LIKE ELEMENT PBSX PROTEIN XKDP"/>
    <property type="match status" value="1"/>
</dbReference>
<dbReference type="EMBL" id="MFAM01000009">
    <property type="protein sequence ID" value="OGD79792.1"/>
    <property type="molecule type" value="Genomic_DNA"/>
</dbReference>
<dbReference type="Proteomes" id="UP000176682">
    <property type="component" value="Unassembled WGS sequence"/>
</dbReference>
<evidence type="ECO:0000313" key="3">
    <source>
        <dbReference type="EMBL" id="OGD79792.1"/>
    </source>
</evidence>
<sequence length="205" mass="22095">MEKTLKSLLKVLKMNEETVSMILGAMVVIVVGVVAFNYFSKNTTGVITPDGAKTEIKVGDGGEVITEGEVTEVPSTYKVQKGDDLWKIALKFYKSGYAWTEIAKANKLSNPGAIEVGQELTMPSIQPSGTIAVKPAEELQKVEPVKTIEGEKYTVVKGDSLWSIAVRAYGDGYKWTDVYAANKTIIGTNPGLIYSGTELIIPGGK</sequence>
<dbReference type="Gene3D" id="3.10.350.10">
    <property type="entry name" value="LysM domain"/>
    <property type="match status" value="2"/>
</dbReference>
<keyword evidence="1" id="KW-1133">Transmembrane helix</keyword>
<feature type="transmembrane region" description="Helical" evidence="1">
    <location>
        <begin position="21"/>
        <end position="39"/>
    </location>
</feature>
<feature type="domain" description="LysM" evidence="2">
    <location>
        <begin position="75"/>
        <end position="122"/>
    </location>
</feature>
<dbReference type="Pfam" id="PF01476">
    <property type="entry name" value="LysM"/>
    <property type="match status" value="2"/>
</dbReference>
<dbReference type="AlphaFoldDB" id="A0A1F5FJP5"/>
<proteinExistence type="predicted"/>
<keyword evidence="1" id="KW-0812">Transmembrane</keyword>
<organism evidence="3 4">
    <name type="scientific">Candidatus Collierbacteria bacterium RIFOXYB1_FULL_49_13</name>
    <dbReference type="NCBI Taxonomy" id="1817728"/>
    <lineage>
        <taxon>Bacteria</taxon>
        <taxon>Candidatus Collieribacteriota</taxon>
    </lineage>
</organism>
<name>A0A1F5FJP5_9BACT</name>
<dbReference type="CDD" id="cd00118">
    <property type="entry name" value="LysM"/>
    <property type="match status" value="2"/>
</dbReference>
<dbReference type="InterPro" id="IPR036779">
    <property type="entry name" value="LysM_dom_sf"/>
</dbReference>
<dbReference type="PROSITE" id="PS51782">
    <property type="entry name" value="LYSM"/>
    <property type="match status" value="2"/>
</dbReference>
<gene>
    <name evidence="3" type="ORF">A2368_04415</name>
</gene>
<dbReference type="PANTHER" id="PTHR34700">
    <property type="entry name" value="POTASSIUM BINDING PROTEIN KBP"/>
    <property type="match status" value="1"/>
</dbReference>
<protein>
    <recommendedName>
        <fullName evidence="2">LysM domain-containing protein</fullName>
    </recommendedName>
</protein>
<dbReference type="SMART" id="SM00257">
    <property type="entry name" value="LysM"/>
    <property type="match status" value="2"/>
</dbReference>
<dbReference type="InterPro" id="IPR018392">
    <property type="entry name" value="LysM"/>
</dbReference>
<comment type="caution">
    <text evidence="3">The sequence shown here is derived from an EMBL/GenBank/DDBJ whole genome shotgun (WGS) entry which is preliminary data.</text>
</comment>
<reference evidence="3 4" key="1">
    <citation type="journal article" date="2016" name="Nat. Commun.">
        <title>Thousands of microbial genomes shed light on interconnected biogeochemical processes in an aquifer system.</title>
        <authorList>
            <person name="Anantharaman K."/>
            <person name="Brown C.T."/>
            <person name="Hug L.A."/>
            <person name="Sharon I."/>
            <person name="Castelle C.J."/>
            <person name="Probst A.J."/>
            <person name="Thomas B.C."/>
            <person name="Singh A."/>
            <person name="Wilkins M.J."/>
            <person name="Karaoz U."/>
            <person name="Brodie E.L."/>
            <person name="Williams K.H."/>
            <person name="Hubbard S.S."/>
            <person name="Banfield J.F."/>
        </authorList>
    </citation>
    <scope>NUCLEOTIDE SEQUENCE [LARGE SCALE GENOMIC DNA]</scope>
</reference>